<sequence>MKIVSRHVNKRATSNRVFDKPLFSYAVERLFNQNSPETYECLKKVFRAASTIATTYEPILSRFSAGTEKLFLKRRELQSQTHTPSGRIEFCRTNKALRVSIKNDIEMNLHNKIDKAIKKHRSRVDGTIAASKEGVAKTVQAFYNSLYASQQSSPAIIGPSQDDLPSFLPSEIRTALRKAKRGKAPGPDFITLEMLLAAEENAVPLLASIYNECLQNERTPTSMSDSMVSLLHKKGSCLEIGNCSLDVDHPQTLPLHPKKTGRTVSGISTTYRTNGISTWILDLRKHTGRLRNDPEKAFDSVEFGSLWTALSEFGVHSKIVNTLKNIYDEAKCLSDSAGTTSQYKLEEACDKATLFRPTFSTLLLSMYFEDLTGVNMGYSSTECLSHTSDDHEHVGEMTSEAFLEKIGRPLRATIRSSSNLP</sequence>
<dbReference type="AlphaFoldDB" id="A0A8S1GXH7"/>
<organism evidence="1 2">
    <name type="scientific">Caenorhabditis auriculariae</name>
    <dbReference type="NCBI Taxonomy" id="2777116"/>
    <lineage>
        <taxon>Eukaryota</taxon>
        <taxon>Metazoa</taxon>
        <taxon>Ecdysozoa</taxon>
        <taxon>Nematoda</taxon>
        <taxon>Chromadorea</taxon>
        <taxon>Rhabditida</taxon>
        <taxon>Rhabditina</taxon>
        <taxon>Rhabditomorpha</taxon>
        <taxon>Rhabditoidea</taxon>
        <taxon>Rhabditidae</taxon>
        <taxon>Peloderinae</taxon>
        <taxon>Caenorhabditis</taxon>
    </lineage>
</organism>
<evidence type="ECO:0000313" key="2">
    <source>
        <dbReference type="Proteomes" id="UP000835052"/>
    </source>
</evidence>
<protein>
    <recommendedName>
        <fullName evidence="3">Reverse transcriptase domain-containing protein</fullName>
    </recommendedName>
</protein>
<dbReference type="PANTHER" id="PTHR19446">
    <property type="entry name" value="REVERSE TRANSCRIPTASES"/>
    <property type="match status" value="1"/>
</dbReference>
<accession>A0A8S1GXH7</accession>
<evidence type="ECO:0000313" key="1">
    <source>
        <dbReference type="EMBL" id="CAD6188117.1"/>
    </source>
</evidence>
<reference evidence="1" key="1">
    <citation type="submission" date="2020-10" db="EMBL/GenBank/DDBJ databases">
        <authorList>
            <person name="Kikuchi T."/>
        </authorList>
    </citation>
    <scope>NUCLEOTIDE SEQUENCE</scope>
    <source>
        <strain evidence="1">NKZ352</strain>
    </source>
</reference>
<dbReference type="Proteomes" id="UP000835052">
    <property type="component" value="Unassembled WGS sequence"/>
</dbReference>
<gene>
    <name evidence="1" type="ORF">CAUJ_LOCUS4036</name>
</gene>
<name>A0A8S1GXH7_9PELO</name>
<evidence type="ECO:0008006" key="3">
    <source>
        <dbReference type="Google" id="ProtNLM"/>
    </source>
</evidence>
<keyword evidence="2" id="KW-1185">Reference proteome</keyword>
<comment type="caution">
    <text evidence="1">The sequence shown here is derived from an EMBL/GenBank/DDBJ whole genome shotgun (WGS) entry which is preliminary data.</text>
</comment>
<proteinExistence type="predicted"/>
<dbReference type="EMBL" id="CAJGYM010000008">
    <property type="protein sequence ID" value="CAD6188117.1"/>
    <property type="molecule type" value="Genomic_DNA"/>
</dbReference>
<dbReference type="OrthoDB" id="410104at2759"/>